<dbReference type="InterPro" id="IPR049883">
    <property type="entry name" value="NOTCH1_EGF-like"/>
</dbReference>
<dbReference type="PANTHER" id="PTHR24034">
    <property type="entry name" value="EGF-LIKE DOMAIN-CONTAINING PROTEIN"/>
    <property type="match status" value="1"/>
</dbReference>
<dbReference type="Gene3D" id="2.10.25.10">
    <property type="entry name" value="Laminin"/>
    <property type="match status" value="5"/>
</dbReference>
<dbReference type="Pfam" id="PF07645">
    <property type="entry name" value="EGF_CA"/>
    <property type="match status" value="3"/>
</dbReference>
<dbReference type="SUPFAM" id="SSF57196">
    <property type="entry name" value="EGF/Laminin"/>
    <property type="match status" value="1"/>
</dbReference>
<evidence type="ECO:0000256" key="10">
    <source>
        <dbReference type="SAM" id="SignalP"/>
    </source>
</evidence>
<evidence type="ECO:0000256" key="9">
    <source>
        <dbReference type="SAM" id="MobiDB-lite"/>
    </source>
</evidence>
<feature type="region of interest" description="Disordered" evidence="9">
    <location>
        <begin position="962"/>
        <end position="1033"/>
    </location>
</feature>
<feature type="disulfide bond" evidence="8">
    <location>
        <begin position="108"/>
        <end position="118"/>
    </location>
</feature>
<feature type="domain" description="EGF-like" evidence="11">
    <location>
        <begin position="476"/>
        <end position="513"/>
    </location>
</feature>
<comment type="subcellular location">
    <subcellularLocation>
        <location evidence="1">Secreted</location>
    </subcellularLocation>
</comment>
<name>A0A1S3HP33_LINAN</name>
<dbReference type="FunFam" id="2.10.25.10:FF:000240">
    <property type="entry name" value="Vitamin K-dependent protein S"/>
    <property type="match status" value="1"/>
</dbReference>
<evidence type="ECO:0000313" key="12">
    <source>
        <dbReference type="Proteomes" id="UP000085678"/>
    </source>
</evidence>
<evidence type="ECO:0000256" key="6">
    <source>
        <dbReference type="ARBA" id="ARBA00023157"/>
    </source>
</evidence>
<dbReference type="InterPro" id="IPR009030">
    <property type="entry name" value="Growth_fac_rcpt_cys_sf"/>
</dbReference>
<accession>A0A1S3HP33</accession>
<reference evidence="13" key="1">
    <citation type="submission" date="2025-08" db="UniProtKB">
        <authorList>
            <consortium name="RefSeq"/>
        </authorList>
    </citation>
    <scope>IDENTIFICATION</scope>
    <source>
        <tissue evidence="13">Gonads</tissue>
    </source>
</reference>
<evidence type="ECO:0000256" key="2">
    <source>
        <dbReference type="ARBA" id="ARBA00022525"/>
    </source>
</evidence>
<dbReference type="InterPro" id="IPR001881">
    <property type="entry name" value="EGF-like_Ca-bd_dom"/>
</dbReference>
<evidence type="ECO:0000256" key="1">
    <source>
        <dbReference type="ARBA" id="ARBA00004613"/>
    </source>
</evidence>
<feature type="domain" description="EGF-like" evidence="11">
    <location>
        <begin position="104"/>
        <end position="136"/>
    </location>
</feature>
<dbReference type="AlphaFoldDB" id="A0A1S3HP33"/>
<dbReference type="PANTHER" id="PTHR24034:SF89">
    <property type="entry name" value="COMPLEMENT COMPONENT C1Q RECEPTOR"/>
    <property type="match status" value="1"/>
</dbReference>
<dbReference type="PROSITE" id="PS01186">
    <property type="entry name" value="EGF_2"/>
    <property type="match status" value="1"/>
</dbReference>
<proteinExistence type="predicted"/>
<keyword evidence="5" id="KW-0677">Repeat</keyword>
<evidence type="ECO:0000256" key="4">
    <source>
        <dbReference type="ARBA" id="ARBA00022729"/>
    </source>
</evidence>
<gene>
    <name evidence="13" type="primary">LOC106156554</name>
</gene>
<dbReference type="InParanoid" id="A0A1S3HP33"/>
<comment type="caution">
    <text evidence="8">Lacks conserved residue(s) required for the propagation of feature annotation.</text>
</comment>
<organism evidence="12 13">
    <name type="scientific">Lingula anatina</name>
    <name type="common">Brachiopod</name>
    <name type="synonym">Lingula unguis</name>
    <dbReference type="NCBI Taxonomy" id="7574"/>
    <lineage>
        <taxon>Eukaryota</taxon>
        <taxon>Metazoa</taxon>
        <taxon>Spiralia</taxon>
        <taxon>Lophotrochozoa</taxon>
        <taxon>Brachiopoda</taxon>
        <taxon>Linguliformea</taxon>
        <taxon>Lingulata</taxon>
        <taxon>Lingulida</taxon>
        <taxon>Linguloidea</taxon>
        <taxon>Lingulidae</taxon>
        <taxon>Lingula</taxon>
    </lineage>
</organism>
<protein>
    <submittedName>
        <fullName evidence="13">Uncharacterized protein LOC106156554</fullName>
    </submittedName>
</protein>
<sequence length="1198" mass="130100">MSRRIILAAIGICAMFLLSYFGVSSGLTGHVCTRTEDRNFTRLVKHYRSCRTVVPCGLWDWGRCTSYYDCSTYSLAYDTLPVTVEYCCDGWTAGINATNTSSCDIPVCAAGCENNGDCIAPDTCKCQPPYHGLTCNETYDPCQDHAELTVGFERSTNNTNFTTNPKCDSLLLRTWYKIGHSPIFHLPTTCPGSPACGTTGPVWMNTTNTSIPEGDMITLEACVGSPDSCCESLLPVQIKNCTDFTVYYLSPTAACPQAYCFEVPPCVGCNITVCPDGYVAMDGNCEDIDECLVANGGCGDRCDNLNGSFACACTDPGYILGADFRSCDDVDECSTSNGGCEDTCTNIIGSFLCFCNQDGYQLGNDSQSCEDVNECAVNNGSCSDICINTNGSYHCECNEAGFVLGGDAHTCQAVIEEFNFTAVFNGTTTSTITQDISSEAPQETTYSATPQETTTSTTPPTTVRTTTVTSTPVSTIVQPCSNNLCMNNGVCLPFTTGVACNCTGTGHTGMNCEKEDVFSKLGLKSYNLPRGCYLLSLVTDGPAGVCNQIWLSSTSAWFKSTQETDTFFTFGIVFFENKGSPLSSNGLQITNHTLTVSSLTPAQSVNDGTRLPATSILQERCTASAFTTEDDGDFLQRNSFLRSLLSSTEIQFPGNIRLEPLLKYESTLSPRFDISIVAGSELLDENNAVHSSCQGAPLSPDVFYNILTFQEGVNFTYWGTSLILPTLSGDENYCLILDMCGERDMTFFFLFPGDKVDLAGRFDVLGAVSSFGFHGSVHGIGMSTTRRIEVKLPESTGEFWNGDEKVAFSLPSEANVWIMTEMENSEWPLLLWEAQGDAFFKVPNPVDLTEYSRSEEYVMVMASSASMDIVLDTALGPVVLGGAVAESSVYLSVGGSQQRRLCGDGANPAGLFFTMHLNFNPLKDFWQYNVARAALDAAFAVVDGVCDALDLIADLRNTTNTATTTTPAVNTRSTTTTRRTTTRRTTTAKIGTTKKPTTAEKSARAKWRKRSKRDKRPKNKSKKRLLKNKAKGKNMDATVNEIAQKAPNATVCSMALRRALAILQNVPNPPLDTIFDLNIDVDVFILFDDSPLPDADAGNSVALTNDLKVGLSLIVIDAQNLTLLLNTSDVENRFLWESTRSLLKNFVSQSINLLSTSNAFVTRFNGTGVFEIGNTTRPSKLLSLNYGRLFRVLKWKPS</sequence>
<keyword evidence="4 10" id="KW-0732">Signal</keyword>
<dbReference type="PROSITE" id="PS50026">
    <property type="entry name" value="EGF_3"/>
    <property type="match status" value="2"/>
</dbReference>
<dbReference type="InterPro" id="IPR018097">
    <property type="entry name" value="EGF_Ca-bd_CS"/>
</dbReference>
<dbReference type="Proteomes" id="UP000085678">
    <property type="component" value="Unplaced"/>
</dbReference>
<keyword evidence="6 8" id="KW-1015">Disulfide bond</keyword>
<dbReference type="PROSITE" id="PS00022">
    <property type="entry name" value="EGF_1"/>
    <property type="match status" value="1"/>
</dbReference>
<feature type="signal peptide" evidence="10">
    <location>
        <begin position="1"/>
        <end position="26"/>
    </location>
</feature>
<dbReference type="SMART" id="SM00179">
    <property type="entry name" value="EGF_CA"/>
    <property type="match status" value="3"/>
</dbReference>
<feature type="chain" id="PRO_5010204424" evidence="10">
    <location>
        <begin position="27"/>
        <end position="1198"/>
    </location>
</feature>
<dbReference type="PROSITE" id="PS01187">
    <property type="entry name" value="EGF_CA"/>
    <property type="match status" value="2"/>
</dbReference>
<dbReference type="GeneID" id="106156554"/>
<feature type="region of interest" description="Disordered" evidence="9">
    <location>
        <begin position="436"/>
        <end position="468"/>
    </location>
</feature>
<evidence type="ECO:0000313" key="13">
    <source>
        <dbReference type="RefSeq" id="XP_013387301.1"/>
    </source>
</evidence>
<dbReference type="InterPro" id="IPR050751">
    <property type="entry name" value="ECM_structural_protein"/>
</dbReference>
<dbReference type="SUPFAM" id="SSF57184">
    <property type="entry name" value="Growth factor receptor domain"/>
    <property type="match status" value="1"/>
</dbReference>
<evidence type="ECO:0000256" key="3">
    <source>
        <dbReference type="ARBA" id="ARBA00022536"/>
    </source>
</evidence>
<keyword evidence="3 8" id="KW-0245">EGF-like domain</keyword>
<feature type="compositionally biased region" description="Basic residues" evidence="9">
    <location>
        <begin position="1004"/>
        <end position="1032"/>
    </location>
</feature>
<dbReference type="GO" id="GO:0005576">
    <property type="term" value="C:extracellular region"/>
    <property type="evidence" value="ECO:0007669"/>
    <property type="project" value="UniProtKB-SubCell"/>
</dbReference>
<keyword evidence="2" id="KW-0964">Secreted</keyword>
<dbReference type="FunFam" id="2.10.25.10:FF:000014">
    <property type="entry name" value="Latent-transforming growth factor beta-binding protein 3"/>
    <property type="match status" value="1"/>
</dbReference>
<dbReference type="RefSeq" id="XP_013387301.1">
    <property type="nucleotide sequence ID" value="XM_013531847.1"/>
</dbReference>
<dbReference type="KEGG" id="lak:106156554"/>
<dbReference type="CDD" id="cd00054">
    <property type="entry name" value="EGF_CA"/>
    <property type="match status" value="1"/>
</dbReference>
<dbReference type="SMART" id="SM00181">
    <property type="entry name" value="EGF"/>
    <property type="match status" value="5"/>
</dbReference>
<dbReference type="InterPro" id="IPR000152">
    <property type="entry name" value="EGF-type_Asp/Asn_hydroxyl_site"/>
</dbReference>
<evidence type="ECO:0000256" key="8">
    <source>
        <dbReference type="PROSITE-ProRule" id="PRU00076"/>
    </source>
</evidence>
<dbReference type="GO" id="GO:0005509">
    <property type="term" value="F:calcium ion binding"/>
    <property type="evidence" value="ECO:0007669"/>
    <property type="project" value="InterPro"/>
</dbReference>
<evidence type="ECO:0000256" key="5">
    <source>
        <dbReference type="ARBA" id="ARBA00022737"/>
    </source>
</evidence>
<keyword evidence="7" id="KW-0325">Glycoprotein</keyword>
<evidence type="ECO:0000259" key="11">
    <source>
        <dbReference type="PROSITE" id="PS50026"/>
    </source>
</evidence>
<keyword evidence="12" id="KW-1185">Reference proteome</keyword>
<feature type="compositionally biased region" description="Low complexity" evidence="9">
    <location>
        <begin position="962"/>
        <end position="996"/>
    </location>
</feature>
<evidence type="ECO:0000256" key="7">
    <source>
        <dbReference type="ARBA" id="ARBA00023180"/>
    </source>
</evidence>
<dbReference type="PROSITE" id="PS00010">
    <property type="entry name" value="ASX_HYDROXYL"/>
    <property type="match status" value="1"/>
</dbReference>
<feature type="disulfide bond" evidence="8">
    <location>
        <begin position="126"/>
        <end position="135"/>
    </location>
</feature>
<dbReference type="InterPro" id="IPR000742">
    <property type="entry name" value="EGF"/>
</dbReference>